<comment type="caution">
    <text evidence="1">The sequence shown here is derived from an EMBL/GenBank/DDBJ whole genome shotgun (WGS) entry which is preliminary data.</text>
</comment>
<protein>
    <recommendedName>
        <fullName evidence="3">T9SS type A sorting domain-containing protein</fullName>
    </recommendedName>
</protein>
<evidence type="ECO:0000313" key="1">
    <source>
        <dbReference type="EMBL" id="RKX71112.1"/>
    </source>
</evidence>
<dbReference type="NCBIfam" id="TIGR04183">
    <property type="entry name" value="Por_Secre_tail"/>
    <property type="match status" value="1"/>
</dbReference>
<sequence length="1115" mass="127568">MKPDLTGLGLYLLAVGIIYAQPVIVDWGSNGSGASDPKDIMYLVNPGEVVTFSVTTNEACDFSWEVNKKVVSTSSGTSSFFTFEVPHHDPDPSRCIWEIHVKAYNQNGEAHHEWVISILDESEAPDIFESFSDRKYKERTETDPWERPLLEWEGGSDKDPEDCYLVGDPWTSLRTPWDITQGTWIFWYKYSFKETHQAGNHVTFYPIAKNAWGGYTGTNYFTVTWNKNSDAHHHYGIGTDMYGESVSFSMEYDGAGWYENGEWQKVILIIKGNYYYVYKEVIHETLLPEGKIMFENYVYEPLISEVIPDWIAIYMRDMGEPNKPHIDNIMVFKGKYLFPERRIYVGEYAYDHVNAGDGKYGFAYKDGIIVEGRGVTLKDIADAINNPAIFSYNEAERTAICYKDLVVDEGAELIVKDETLKFHCNYPGEVAFVLDYGSRLYVENSTITSNTEHYWIWNNAGSTTHWGNESCTYWWHFDFQTYGPPGWSGHVPLDVAYHGSFIIKNSKIDNFGHLFLDSPYEIRIENTEFTDIHELDIGTYPSIGSGYEKARDFCKGDKSIWIYTDDVNINRFEMKDVKISDNEKPVNILFSINAHRDKLNVYNLDAKDDNILIKESMAQNGSQSHSCYANGAPYGSNSYITSGIGLVNCRFKNLIINPGKFTDCEGNPIEKYALVKYYLDVLVIDSLGKPVPGAEVFVINEVDAGYPAENMSEEKPYCTGEYNCFYHHYRVVQGKPVYSVQTGPDGHTPLPSDPQNTLIITDYKKTENDSLDGIKISWKLHHSYWAILEWEMYNRVHGRVIHETYKIPYSEFAQGDTHHVRLIYESEDSTFQLIIKNQKDSLIWDSGKKKVGTDIYPLGFNQIGFEVRKHPYATKEISWEPEGFIKLYSKVYRGEIEAWVDNMRIDVEGIGLIEDNNYSNDPGLIPIIDDGWEYYRLSNSTQGRSFTMEFDIAFPTLDADGPWVSVWFGSNFSQEVIPRNINYTYTVIASKGGLTGMVEGVDPDEAWYREDPMDPTYTVIIVLGKQKQPPEILVYPNPYRADMGWEKKIVFANLPKEATIWIYTIAGELVEKIEHKAETAGGIVEWDISDIASGIYIYLIKSKDFKKKGKIGVIK</sequence>
<evidence type="ECO:0000313" key="2">
    <source>
        <dbReference type="Proteomes" id="UP000268469"/>
    </source>
</evidence>
<organism evidence="1 2">
    <name type="scientific">candidate division WOR-3 bacterium</name>
    <dbReference type="NCBI Taxonomy" id="2052148"/>
    <lineage>
        <taxon>Bacteria</taxon>
        <taxon>Bacteria division WOR-3</taxon>
    </lineage>
</organism>
<dbReference type="Proteomes" id="UP000268469">
    <property type="component" value="Unassembled WGS sequence"/>
</dbReference>
<name>A0A660SKU0_UNCW3</name>
<dbReference type="InterPro" id="IPR026444">
    <property type="entry name" value="Secre_tail"/>
</dbReference>
<gene>
    <name evidence="1" type="ORF">DRP53_02750</name>
</gene>
<dbReference type="AlphaFoldDB" id="A0A660SKU0"/>
<accession>A0A660SKU0</accession>
<reference evidence="1 2" key="1">
    <citation type="submission" date="2018-06" db="EMBL/GenBank/DDBJ databases">
        <title>Extensive metabolic versatility and redundancy in microbially diverse, dynamic hydrothermal sediments.</title>
        <authorList>
            <person name="Dombrowski N."/>
            <person name="Teske A."/>
            <person name="Baker B.J."/>
        </authorList>
    </citation>
    <scope>NUCLEOTIDE SEQUENCE [LARGE SCALE GENOMIC DNA]</scope>
    <source>
        <strain evidence="1">B36_G15</strain>
    </source>
</reference>
<evidence type="ECO:0008006" key="3">
    <source>
        <dbReference type="Google" id="ProtNLM"/>
    </source>
</evidence>
<dbReference type="EMBL" id="QNBE01000017">
    <property type="protein sequence ID" value="RKX71112.1"/>
    <property type="molecule type" value="Genomic_DNA"/>
</dbReference>
<proteinExistence type="predicted"/>